<reference evidence="2" key="1">
    <citation type="submission" date="2018-05" db="EMBL/GenBank/DDBJ databases">
        <authorList>
            <person name="Lanie J.A."/>
            <person name="Ng W.-L."/>
            <person name="Kazmierczak K.M."/>
            <person name="Andrzejewski T.M."/>
            <person name="Davidsen T.M."/>
            <person name="Wayne K.J."/>
            <person name="Tettelin H."/>
            <person name="Glass J.I."/>
            <person name="Rusch D."/>
            <person name="Podicherti R."/>
            <person name="Tsui H.-C.T."/>
            <person name="Winkler M.E."/>
        </authorList>
    </citation>
    <scope>NUCLEOTIDE SEQUENCE</scope>
</reference>
<accession>A0A382NW27</accession>
<dbReference type="EMBL" id="UINC01102892">
    <property type="protein sequence ID" value="SVC64860.1"/>
    <property type="molecule type" value="Genomic_DNA"/>
</dbReference>
<dbReference type="InterPro" id="IPR001258">
    <property type="entry name" value="NHL_repeat"/>
</dbReference>
<name>A0A382NW27_9ZZZZ</name>
<gene>
    <name evidence="2" type="ORF">METZ01_LOCUS317714</name>
</gene>
<evidence type="ECO:0000313" key="2">
    <source>
        <dbReference type="EMBL" id="SVC64860.1"/>
    </source>
</evidence>
<dbReference type="AlphaFoldDB" id="A0A382NW27"/>
<dbReference type="Pfam" id="PF01436">
    <property type="entry name" value="NHL"/>
    <property type="match status" value="1"/>
</dbReference>
<evidence type="ECO:0008006" key="3">
    <source>
        <dbReference type="Google" id="ProtNLM"/>
    </source>
</evidence>
<dbReference type="InterPro" id="IPR011042">
    <property type="entry name" value="6-blade_b-propeller_TolB-like"/>
</dbReference>
<keyword evidence="1" id="KW-0677">Repeat</keyword>
<dbReference type="PANTHER" id="PTHR13833:SF71">
    <property type="entry name" value="NHL DOMAIN-CONTAINING PROTEIN"/>
    <property type="match status" value="1"/>
</dbReference>
<protein>
    <recommendedName>
        <fullName evidence="3">SMP-30/Gluconolactonase/LRE-like region domain-containing protein</fullName>
    </recommendedName>
</protein>
<proteinExistence type="predicted"/>
<dbReference type="PANTHER" id="PTHR13833">
    <property type="match status" value="1"/>
</dbReference>
<sequence>MSKILHIFLVFLFSCIIFSCGEKEESKEESTTTTSAQVLCNSCMGGSIQGIELSLSTSVSTLAGTFPFPGREDSHSDGTGTSASFEYPSGITTDGTNLYVADTSNHLIRKIVISTGAVTTLAGTGSSGSANGTGTSASFNYPEGITTDGTNLYVTDRSNHLIRKIVISTAVVTTLAGTGFAGSNDDASCGATGGCIGSESWFRYPSRITTDGTNIYVTDLGNHRIRKIVISSSNEGGHGFYNRVSTVAGTASTDGFTCCTSGSADNSTGTSASFNTPKGITTDGTNLYVTDLNNNLIRKIE</sequence>
<dbReference type="SUPFAM" id="SSF63825">
    <property type="entry name" value="YWTD domain"/>
    <property type="match status" value="1"/>
</dbReference>
<dbReference type="PROSITE" id="PS51257">
    <property type="entry name" value="PROKAR_LIPOPROTEIN"/>
    <property type="match status" value="1"/>
</dbReference>
<dbReference type="Gene3D" id="2.120.10.30">
    <property type="entry name" value="TolB, C-terminal domain"/>
    <property type="match status" value="3"/>
</dbReference>
<evidence type="ECO:0000256" key="1">
    <source>
        <dbReference type="ARBA" id="ARBA00022737"/>
    </source>
</evidence>
<organism evidence="2">
    <name type="scientific">marine metagenome</name>
    <dbReference type="NCBI Taxonomy" id="408172"/>
    <lineage>
        <taxon>unclassified sequences</taxon>
        <taxon>metagenomes</taxon>
        <taxon>ecological metagenomes</taxon>
    </lineage>
</organism>